<dbReference type="EnsemblMetazoa" id="ASTEI01893-RA">
    <property type="protein sequence ID" value="ASTEI01893-PA"/>
    <property type="gene ID" value="ASTEI01893"/>
</dbReference>
<accession>A0A182Y0A7</accession>
<reference evidence="1" key="2">
    <citation type="submission" date="2020-05" db="UniProtKB">
        <authorList>
            <consortium name="EnsemblMetazoa"/>
        </authorList>
    </citation>
    <scope>IDENTIFICATION</scope>
    <source>
        <strain evidence="1">Indian</strain>
    </source>
</reference>
<protein>
    <submittedName>
        <fullName evidence="1">Uncharacterized protein</fullName>
    </submittedName>
</protein>
<dbReference type="VEuPathDB" id="VectorBase:ASTE007264"/>
<sequence length="509" mass="56162">MADRGVLMLTILCVLRNVAGRPDFGMNGDVVGSSIAIETFSSTSFVMGALSDYKIQLGSQYQLLYNMQDAYYSIAEKFTSVGIALTDKLILLADDDSGIVAPPFQSTIATVSDLQTIISTGYTQEFLTLQNRDKLFITDRLSDSFKYIAQTLTLLDEALAALQTAAEQAQVAAGGNGKPVSNVSSRNVVTPRLINSLLNTIVKIPAAISPLIYSIHDPLAQLDRADSYITTAKGDIEAALLQAHQEVVNFNGNARQLKQETNTVIASLAAAYDEQKVQIVDILPNLQASTNYPYELTNALQTYDETASVPSIEEKTSVVDVTIEEYIEQAKTYDDDLVTVYGDWICPALRGVVQVLVASGPYANYCFKKYSPKVVDLAVHNFYDVGECYELELSRLYSVNRLITNIINLVMYNFADLFENLNTCASIQPCPTACDPCVNTLGKLLDTQSRLMEEKFDLILQIVPYEAKASLQRLKSCNAFTKYKLVADAYDLLQDVYQCEDTGYNQPQQ</sequence>
<dbReference type="VEuPathDB" id="VectorBase:ASTEI20_030877"/>
<dbReference type="OMA" id="CYQLELN"/>
<dbReference type="VEuPathDB" id="VectorBase:ASTEI01893"/>
<proteinExistence type="predicted"/>
<dbReference type="AlphaFoldDB" id="A0A182Y0A7"/>
<evidence type="ECO:0000313" key="2">
    <source>
        <dbReference type="Proteomes" id="UP000076408"/>
    </source>
</evidence>
<reference evidence="2" key="1">
    <citation type="journal article" date="2014" name="Genome Biol.">
        <title>Genome analysis of a major urban malaria vector mosquito, Anopheles stephensi.</title>
        <authorList>
            <person name="Jiang X."/>
            <person name="Peery A."/>
            <person name="Hall A.B."/>
            <person name="Sharma A."/>
            <person name="Chen X.G."/>
            <person name="Waterhouse R.M."/>
            <person name="Komissarov A."/>
            <person name="Riehle M.M."/>
            <person name="Shouche Y."/>
            <person name="Sharakhova M.V."/>
            <person name="Lawson D."/>
            <person name="Pakpour N."/>
            <person name="Arensburger P."/>
            <person name="Davidson V.L."/>
            <person name="Eiglmeier K."/>
            <person name="Emrich S."/>
            <person name="George P."/>
            <person name="Kennedy R.C."/>
            <person name="Mane S.P."/>
            <person name="Maslen G."/>
            <person name="Oringanje C."/>
            <person name="Qi Y."/>
            <person name="Settlage R."/>
            <person name="Tojo M."/>
            <person name="Tubio J.M."/>
            <person name="Unger M.F."/>
            <person name="Wang B."/>
            <person name="Vernick K.D."/>
            <person name="Ribeiro J.M."/>
            <person name="James A.A."/>
            <person name="Michel K."/>
            <person name="Riehle M.A."/>
            <person name="Luckhart S."/>
            <person name="Sharakhov I.V."/>
            <person name="Tu Z."/>
        </authorList>
    </citation>
    <scope>NUCLEOTIDE SEQUENCE [LARGE SCALE GENOMIC DNA]</scope>
    <source>
        <strain evidence="2">Indian</strain>
    </source>
</reference>
<evidence type="ECO:0000313" key="1">
    <source>
        <dbReference type="EnsemblMetazoa" id="ASTEI01893-PA"/>
    </source>
</evidence>
<organism evidence="1 2">
    <name type="scientific">Anopheles stephensi</name>
    <name type="common">Indo-Pakistan malaria mosquito</name>
    <dbReference type="NCBI Taxonomy" id="30069"/>
    <lineage>
        <taxon>Eukaryota</taxon>
        <taxon>Metazoa</taxon>
        <taxon>Ecdysozoa</taxon>
        <taxon>Arthropoda</taxon>
        <taxon>Hexapoda</taxon>
        <taxon>Insecta</taxon>
        <taxon>Pterygota</taxon>
        <taxon>Neoptera</taxon>
        <taxon>Endopterygota</taxon>
        <taxon>Diptera</taxon>
        <taxon>Nematocera</taxon>
        <taxon>Culicoidea</taxon>
        <taxon>Culicidae</taxon>
        <taxon>Anophelinae</taxon>
        <taxon>Anopheles</taxon>
    </lineage>
</organism>
<keyword evidence="2" id="KW-1185">Reference proteome</keyword>
<name>A0A182Y0A7_ANOST</name>
<dbReference type="Proteomes" id="UP000076408">
    <property type="component" value="Unassembled WGS sequence"/>
</dbReference>